<dbReference type="EnsemblPlants" id="LPERR01G33880.1">
    <property type="protein sequence ID" value="LPERR01G33880.1"/>
    <property type="gene ID" value="LPERR01G33880"/>
</dbReference>
<dbReference type="Gramene" id="LPERR01G33880.1">
    <property type="protein sequence ID" value="LPERR01G33880.1"/>
    <property type="gene ID" value="LPERR01G33880"/>
</dbReference>
<accession>A0A0D9V8K7</accession>
<proteinExistence type="predicted"/>
<dbReference type="HOGENOM" id="CLU_2402827_0_0_1"/>
<protein>
    <submittedName>
        <fullName evidence="2">Uncharacterized protein</fullName>
    </submittedName>
</protein>
<reference evidence="3" key="2">
    <citation type="submission" date="2013-12" db="EMBL/GenBank/DDBJ databases">
        <authorList>
            <person name="Yu Y."/>
            <person name="Lee S."/>
            <person name="de Baynast K."/>
            <person name="Wissotski M."/>
            <person name="Liu L."/>
            <person name="Talag J."/>
            <person name="Goicoechea J."/>
            <person name="Angelova A."/>
            <person name="Jetty R."/>
            <person name="Kudrna D."/>
            <person name="Golser W."/>
            <person name="Rivera L."/>
            <person name="Zhang J."/>
            <person name="Wing R."/>
        </authorList>
    </citation>
    <scope>NUCLEOTIDE SEQUENCE</scope>
</reference>
<reference evidence="2 3" key="1">
    <citation type="submission" date="2012-08" db="EMBL/GenBank/DDBJ databases">
        <title>Oryza genome evolution.</title>
        <authorList>
            <person name="Wing R.A."/>
        </authorList>
    </citation>
    <scope>NUCLEOTIDE SEQUENCE</scope>
</reference>
<dbReference type="Proteomes" id="UP000032180">
    <property type="component" value="Chromosome 1"/>
</dbReference>
<dbReference type="AlphaFoldDB" id="A0A0D9V8K7"/>
<evidence type="ECO:0000313" key="2">
    <source>
        <dbReference type="EnsemblPlants" id="LPERR01G33880.1"/>
    </source>
</evidence>
<keyword evidence="3" id="KW-1185">Reference proteome</keyword>
<sequence>MRRPSSASVTPWTDEYETSKRESWRRLSPGTGRKKMTLDSRATPLSCSPDNRHPDSNTNTTCMYLRLFLSTGKPLFGRRLGWYDFHEICVKCL</sequence>
<name>A0A0D9V8K7_9ORYZ</name>
<feature type="region of interest" description="Disordered" evidence="1">
    <location>
        <begin position="23"/>
        <end position="57"/>
    </location>
</feature>
<evidence type="ECO:0000313" key="3">
    <source>
        <dbReference type="Proteomes" id="UP000032180"/>
    </source>
</evidence>
<evidence type="ECO:0000256" key="1">
    <source>
        <dbReference type="SAM" id="MobiDB-lite"/>
    </source>
</evidence>
<organism evidence="2 3">
    <name type="scientific">Leersia perrieri</name>
    <dbReference type="NCBI Taxonomy" id="77586"/>
    <lineage>
        <taxon>Eukaryota</taxon>
        <taxon>Viridiplantae</taxon>
        <taxon>Streptophyta</taxon>
        <taxon>Embryophyta</taxon>
        <taxon>Tracheophyta</taxon>
        <taxon>Spermatophyta</taxon>
        <taxon>Magnoliopsida</taxon>
        <taxon>Liliopsida</taxon>
        <taxon>Poales</taxon>
        <taxon>Poaceae</taxon>
        <taxon>BOP clade</taxon>
        <taxon>Oryzoideae</taxon>
        <taxon>Oryzeae</taxon>
        <taxon>Oryzinae</taxon>
        <taxon>Leersia</taxon>
    </lineage>
</organism>
<reference evidence="2" key="3">
    <citation type="submission" date="2015-04" db="UniProtKB">
        <authorList>
            <consortium name="EnsemblPlants"/>
        </authorList>
    </citation>
    <scope>IDENTIFICATION</scope>
</reference>